<dbReference type="EMBL" id="RIBY02000602">
    <property type="protein sequence ID" value="KAH9839678.1"/>
    <property type="molecule type" value="Genomic_DNA"/>
</dbReference>
<reference evidence="1 2" key="2">
    <citation type="journal article" date="2021" name="Curr. Genet.">
        <title>Genetic response to nitrogen starvation in the aggressive Eucalyptus foliar pathogen Teratosphaeria destructans.</title>
        <authorList>
            <person name="Havenga M."/>
            <person name="Wingfield B.D."/>
            <person name="Wingfield M.J."/>
            <person name="Dreyer L.L."/>
            <person name="Roets F."/>
            <person name="Aylward J."/>
        </authorList>
    </citation>
    <scope>NUCLEOTIDE SEQUENCE [LARGE SCALE GENOMIC DNA]</scope>
    <source>
        <strain evidence="1">CMW44962</strain>
    </source>
</reference>
<sequence length="476" mass="53773">MCIVFDQEEETDYTSGPSRFVNAFDGVAEVSALLMTLDFSRKVQAALQAQRAYEKADRRAMNKLDSLLRYESKIKCEITDYEYRISLLEPSDGSQATDEGRDGVVDQEKEQSLRRELEVLRQMLDDSKTQYEVLKYGLQGQADTLRQVQAEANAYLEAAFVHAHLLPPHDDATDIPVADLDIQEDYKKYASQTMAEVGEDAGLVVPLDTSRDHMYVPPPSDEEQAQQALKEAFWTARQQLQDARYVFDRWQGIREMELHEHKAAVAVGQPTVDSDRDAFDARWLQEVPRLTRQVIDAEEVVAETKAAALAAGINIATPDAASGFIDDVDDGYALSFEQELIVSAPVEKIYHWFDVMENVPRASVSELPEVPHIDDWNFRPVENSDSISMVFLGDERRRIDKWHVHRAGPLCRSASVASEGDSRRRAAKRRLLHMGVCEVGISGLPLLADDQRIFDRFWRFDEGPLLLVGAPISELL</sequence>
<name>A0A9W7W5I6_9PEZI</name>
<dbReference type="AlphaFoldDB" id="A0A9W7W5I6"/>
<gene>
    <name evidence="1" type="ORF">Tdes44962_MAKER08021</name>
</gene>
<reference evidence="1 2" key="1">
    <citation type="journal article" date="2018" name="IMA Fungus">
        <title>IMA Genome-F 10: Nine draft genome sequences of Claviceps purpurea s.lat., including C. arundinis, C. humidiphila, and C. cf. spartinae, pseudomolecules for the pitch canker pathogen Fusarium circinatum, draft genome of Davidsoniella eucalypti, Grosmannia galeiformis, Quambalaria eucalypti, and Teratosphaeria destructans.</title>
        <authorList>
            <person name="Wingfield B.D."/>
            <person name="Liu M."/>
            <person name="Nguyen H.D."/>
            <person name="Lane F.A."/>
            <person name="Morgan S.W."/>
            <person name="De Vos L."/>
            <person name="Wilken P.M."/>
            <person name="Duong T.A."/>
            <person name="Aylward J."/>
            <person name="Coetzee M.P."/>
            <person name="Dadej K."/>
            <person name="De Beer Z.W."/>
            <person name="Findlay W."/>
            <person name="Havenga M."/>
            <person name="Kolarik M."/>
            <person name="Menzies J.G."/>
            <person name="Naidoo K."/>
            <person name="Pochopski O."/>
            <person name="Shoukouhi P."/>
            <person name="Santana Q.C."/>
            <person name="Seifert K.A."/>
            <person name="Soal N."/>
            <person name="Steenkamp E.T."/>
            <person name="Tatham C.T."/>
            <person name="van der Nest M.A."/>
            <person name="Wingfield M.J."/>
        </authorList>
    </citation>
    <scope>NUCLEOTIDE SEQUENCE [LARGE SCALE GENOMIC DNA]</scope>
    <source>
        <strain evidence="1">CMW44962</strain>
    </source>
</reference>
<accession>A0A9W7W5I6</accession>
<keyword evidence="2" id="KW-1185">Reference proteome</keyword>
<organism evidence="1 2">
    <name type="scientific">Teratosphaeria destructans</name>
    <dbReference type="NCBI Taxonomy" id="418781"/>
    <lineage>
        <taxon>Eukaryota</taxon>
        <taxon>Fungi</taxon>
        <taxon>Dikarya</taxon>
        <taxon>Ascomycota</taxon>
        <taxon>Pezizomycotina</taxon>
        <taxon>Dothideomycetes</taxon>
        <taxon>Dothideomycetidae</taxon>
        <taxon>Mycosphaerellales</taxon>
        <taxon>Teratosphaeriaceae</taxon>
        <taxon>Teratosphaeria</taxon>
    </lineage>
</organism>
<evidence type="ECO:0000313" key="2">
    <source>
        <dbReference type="Proteomes" id="UP001138500"/>
    </source>
</evidence>
<dbReference type="Proteomes" id="UP001138500">
    <property type="component" value="Unassembled WGS sequence"/>
</dbReference>
<comment type="caution">
    <text evidence="1">The sequence shown here is derived from an EMBL/GenBank/DDBJ whole genome shotgun (WGS) entry which is preliminary data.</text>
</comment>
<protein>
    <submittedName>
        <fullName evidence="1">Uncharacterized protein</fullName>
    </submittedName>
</protein>
<dbReference type="OrthoDB" id="3890337at2759"/>
<proteinExistence type="predicted"/>
<evidence type="ECO:0000313" key="1">
    <source>
        <dbReference type="EMBL" id="KAH9839678.1"/>
    </source>
</evidence>